<feature type="transmembrane region" description="Helical" evidence="1">
    <location>
        <begin position="334"/>
        <end position="356"/>
    </location>
</feature>
<evidence type="ECO:0000313" key="2">
    <source>
        <dbReference type="EMBL" id="PYC77696.1"/>
    </source>
</evidence>
<name>A0A2V4NNY3_9ACTN</name>
<keyword evidence="1" id="KW-0812">Transmembrane</keyword>
<feature type="transmembrane region" description="Helical" evidence="1">
    <location>
        <begin position="290"/>
        <end position="314"/>
    </location>
</feature>
<evidence type="ECO:0000256" key="1">
    <source>
        <dbReference type="SAM" id="Phobius"/>
    </source>
</evidence>
<proteinExistence type="predicted"/>
<dbReference type="OrthoDB" id="5241092at2"/>
<dbReference type="EMBL" id="PYBW01000057">
    <property type="protein sequence ID" value="PYC77696.1"/>
    <property type="molecule type" value="Genomic_DNA"/>
</dbReference>
<keyword evidence="1" id="KW-0472">Membrane</keyword>
<accession>A0A2V4NNY3</accession>
<comment type="caution">
    <text evidence="2">The sequence shown here is derived from an EMBL/GenBank/DDBJ whole genome shotgun (WGS) entry which is preliminary data.</text>
</comment>
<feature type="transmembrane region" description="Helical" evidence="1">
    <location>
        <begin position="6"/>
        <end position="26"/>
    </location>
</feature>
<protein>
    <recommendedName>
        <fullName evidence="4">DUF2207 domain-containing protein</fullName>
    </recommendedName>
</protein>
<reference evidence="2 3" key="1">
    <citation type="submission" date="2018-03" db="EMBL/GenBank/DDBJ databases">
        <title>Bioinformatic expansion and discovery of thiopeptide antibiotics.</title>
        <authorList>
            <person name="Schwalen C.J."/>
            <person name="Hudson G.A."/>
            <person name="Mitchell D.A."/>
        </authorList>
    </citation>
    <scope>NUCLEOTIDE SEQUENCE [LARGE SCALE GENOMIC DNA]</scope>
    <source>
        <strain evidence="2 3">ATCC 21389</strain>
    </source>
</reference>
<evidence type="ECO:0000313" key="3">
    <source>
        <dbReference type="Proteomes" id="UP000248039"/>
    </source>
</evidence>
<gene>
    <name evidence="2" type="ORF">C7C46_18050</name>
</gene>
<keyword evidence="3" id="KW-1185">Reference proteome</keyword>
<evidence type="ECO:0008006" key="4">
    <source>
        <dbReference type="Google" id="ProtNLM"/>
    </source>
</evidence>
<sequence>MAEAGWAVVAGVLLLGWLAGLAAALGRARRRAARGRGERADPGTLAPALGSLIAGGGRLRGTEAAATLLDLVARGVLGLTSTGPGPSAALVTVVGEASGPAGFERLVLERVTGYAQRGSLPLAALARGGPQQHAEWEREFAQAVREAGRAQGLLVDRLDRAARLRWTALAVPFAAAGWPARGPWAAGPAFLLAAALVAYAGRRPVVTARADRARWRALGAQLRGEAGWAVREPAGVAAGERRFAHAVAQGAAPVAARAVSFGPEHHRRAWAAHGGWHEVRLHRSRWRGTLLAPVRAAWAGGLGCLAGAGALAVLGYTAVLRDGAGQPFLPRSVLLLYGAALLAVFLPSLVCCLVGLHDLGHRRVVTGELVRVHRSTREGKEPSLLAVNSGHGRAVWLLPVRTALLDGLTEGQSVRLVRSHWLWFVHQVEPSDGGAQVSLRP</sequence>
<dbReference type="RefSeq" id="WP_110670888.1">
    <property type="nucleotide sequence ID" value="NZ_PYBW01000057.1"/>
</dbReference>
<dbReference type="Proteomes" id="UP000248039">
    <property type="component" value="Unassembled WGS sequence"/>
</dbReference>
<keyword evidence="1" id="KW-1133">Transmembrane helix</keyword>
<organism evidence="2 3">
    <name type="scientific">Streptomyces tateyamensis</name>
    <dbReference type="NCBI Taxonomy" id="565073"/>
    <lineage>
        <taxon>Bacteria</taxon>
        <taxon>Bacillati</taxon>
        <taxon>Actinomycetota</taxon>
        <taxon>Actinomycetes</taxon>
        <taxon>Kitasatosporales</taxon>
        <taxon>Streptomycetaceae</taxon>
        <taxon>Streptomyces</taxon>
    </lineage>
</organism>
<dbReference type="AlphaFoldDB" id="A0A2V4NNY3"/>